<dbReference type="Proteomes" id="UP000324091">
    <property type="component" value="Chromosome 3"/>
</dbReference>
<accession>A0A5C6NCY7</accession>
<dbReference type="Gene3D" id="1.25.10.10">
    <property type="entry name" value="Leucine-rich Repeat Variant"/>
    <property type="match status" value="1"/>
</dbReference>
<dbReference type="SUPFAM" id="SSF55711">
    <property type="entry name" value="Subdomain of clathrin and coatomer appendage domain"/>
    <property type="match status" value="1"/>
</dbReference>
<dbReference type="PANTHER" id="PTHR22780">
    <property type="entry name" value="ADAPTIN, ALPHA/GAMMA/EPSILON"/>
    <property type="match status" value="1"/>
</dbReference>
<organism evidence="9 10">
    <name type="scientific">Takifugu flavidus</name>
    <name type="common">sansaifugu</name>
    <dbReference type="NCBI Taxonomy" id="433684"/>
    <lineage>
        <taxon>Eukaryota</taxon>
        <taxon>Metazoa</taxon>
        <taxon>Chordata</taxon>
        <taxon>Craniata</taxon>
        <taxon>Vertebrata</taxon>
        <taxon>Euteleostomi</taxon>
        <taxon>Actinopterygii</taxon>
        <taxon>Neopterygii</taxon>
        <taxon>Teleostei</taxon>
        <taxon>Neoteleostei</taxon>
        <taxon>Acanthomorphata</taxon>
        <taxon>Eupercaria</taxon>
        <taxon>Tetraodontiformes</taxon>
        <taxon>Tetradontoidea</taxon>
        <taxon>Tetraodontidae</taxon>
        <taxon>Takifugu</taxon>
    </lineage>
</organism>
<keyword evidence="5" id="KW-0472">Membrane</keyword>
<dbReference type="InterPro" id="IPR003164">
    <property type="entry name" value="Clathrin_a-adaptin_app_sub_C"/>
</dbReference>
<dbReference type="GO" id="GO:0012505">
    <property type="term" value="C:endomembrane system"/>
    <property type="evidence" value="ECO:0007669"/>
    <property type="project" value="UniProtKB-SubCell"/>
</dbReference>
<dbReference type="InterPro" id="IPR012295">
    <property type="entry name" value="TBP_dom_sf"/>
</dbReference>
<dbReference type="SUPFAM" id="SSF48371">
    <property type="entry name" value="ARM repeat"/>
    <property type="match status" value="1"/>
</dbReference>
<comment type="caution">
    <text evidence="9">The sequence shown here is derived from an EMBL/GenBank/DDBJ whole genome shotgun (WGS) entry which is preliminary data.</text>
</comment>
<evidence type="ECO:0000256" key="6">
    <source>
        <dbReference type="SAM" id="MobiDB-lite"/>
    </source>
</evidence>
<evidence type="ECO:0000313" key="9">
    <source>
        <dbReference type="EMBL" id="TWW64341.1"/>
    </source>
</evidence>
<gene>
    <name evidence="9" type="ORF">D4764_03G0013490</name>
</gene>
<dbReference type="InterPro" id="IPR009028">
    <property type="entry name" value="Coatomer/calthrin_app_sub_C"/>
</dbReference>
<evidence type="ECO:0000256" key="3">
    <source>
        <dbReference type="ARBA" id="ARBA00022448"/>
    </source>
</evidence>
<evidence type="ECO:0000313" key="10">
    <source>
        <dbReference type="Proteomes" id="UP000324091"/>
    </source>
</evidence>
<dbReference type="GO" id="GO:0016192">
    <property type="term" value="P:vesicle-mediated transport"/>
    <property type="evidence" value="ECO:0007669"/>
    <property type="project" value="InterPro"/>
</dbReference>
<sequence length="784" mass="86888">MPAVSKGDGMRGLAVFISDIRNCKSKEAEIKRINKELANIRSKFKGDKALDGYSKKKYVCKLLFIFLLGHDIDFGHMEAVNLLSSNKYTEKQIGYLFISVLVNSNSELIRLINNAIKNDLSSRNPTFMCLALHCIANVGSREMAEAFAGEIPRILVAGDTMDSVKQSAALCLLRLYKTSPDLVMMGEWTSRVVHLLNDQHMIVSSASTDLQDYTYYFVPAPWLSCKLLRLLQCYPPPEDGAVKGRLVECLETILNKAQEPPKSKKVQHSNAKNAILFEAISLIIHYDSEPNLLVRACNQLGQFLQHRETNLRYLALESMCTLASSEFSHEAVKTHIETVINALKTERDVSVRQRAADLLYAMCDRSNAKQIVAEMLSYLETADYSIREEMVLKVAILAEKYAVDYSWYVDTILNLIRIAGDYVSEEVWYRVIQIVINRDDVQGYAAKTVFEALQAPACHENMVKVGGYILGEFGNLIAGDPRSSPLVQFNLLHSKFHLCSVPTRALLLSAYIKFINLFPETKATIQEVLRCDSQIRNSDVELQQRAVEYLKLSSIASTDVLATVLEEMPPFPERESSILAKLKKKKGPGAVSVTELEDNKREGGELNGASERGPEMAAVAASNASTPSPSADLLGIRSAAPIGGALTSAGSLLVDVFSEAAPTASSAAVNDDGFLSAAPSSEDPAAPLSDADELLNKYGGALQNLTLKLPVTINKFFQPTEMTSHDFFQRWKQLSQPQQEAQKIFKANNSMDTEVLKAKMYRLTLRCSKDSVSKRLCDLLAEQF</sequence>
<keyword evidence="10" id="KW-1185">Reference proteome</keyword>
<feature type="region of interest" description="Disordered" evidence="6">
    <location>
        <begin position="590"/>
        <end position="616"/>
    </location>
</feature>
<dbReference type="GO" id="GO:0030131">
    <property type="term" value="C:clathrin adaptor complex"/>
    <property type="evidence" value="ECO:0007669"/>
    <property type="project" value="InterPro"/>
</dbReference>
<feature type="domain" description="Clathrin adaptor alpha-adaptin appendage C-terminal subdomain" evidence="8">
    <location>
        <begin position="716"/>
        <end position="760"/>
    </location>
</feature>
<evidence type="ECO:0000259" key="8">
    <source>
        <dbReference type="Pfam" id="PF02296"/>
    </source>
</evidence>
<evidence type="ECO:0000259" key="7">
    <source>
        <dbReference type="Pfam" id="PF01602"/>
    </source>
</evidence>
<dbReference type="GO" id="GO:0006886">
    <property type="term" value="P:intracellular protein transport"/>
    <property type="evidence" value="ECO:0007669"/>
    <property type="project" value="InterPro"/>
</dbReference>
<dbReference type="EMBL" id="RHFK02000016">
    <property type="protein sequence ID" value="TWW64341.1"/>
    <property type="molecule type" value="Genomic_DNA"/>
</dbReference>
<evidence type="ECO:0000256" key="1">
    <source>
        <dbReference type="ARBA" id="ARBA00004184"/>
    </source>
</evidence>
<feature type="domain" description="Clathrin/coatomer adaptor adaptin-like N-terminal" evidence="7">
    <location>
        <begin position="30"/>
        <end position="208"/>
    </location>
</feature>
<keyword evidence="3" id="KW-0813">Transport</keyword>
<dbReference type="Pfam" id="PF02296">
    <property type="entry name" value="Alpha_adaptin_C"/>
    <property type="match status" value="1"/>
</dbReference>
<dbReference type="InterPro" id="IPR050840">
    <property type="entry name" value="Adaptor_Complx_Large_Subunit"/>
</dbReference>
<dbReference type="Pfam" id="PF01602">
    <property type="entry name" value="Adaptin_N"/>
    <property type="match status" value="2"/>
</dbReference>
<dbReference type="InterPro" id="IPR002553">
    <property type="entry name" value="Clathrin/coatomer_adapt-like_N"/>
</dbReference>
<proteinExistence type="inferred from homology"/>
<feature type="domain" description="Clathrin/coatomer adaptor adaptin-like N-terminal" evidence="7">
    <location>
        <begin position="217"/>
        <end position="554"/>
    </location>
</feature>
<comment type="subcellular location">
    <subcellularLocation>
        <location evidence="1">Endomembrane system</location>
        <topology evidence="1">Peripheral membrane protein</topology>
    </subcellularLocation>
</comment>
<comment type="similarity">
    <text evidence="2">Belongs to the adaptor complexes large subunit family.</text>
</comment>
<keyword evidence="4" id="KW-0653">Protein transport</keyword>
<evidence type="ECO:0000256" key="4">
    <source>
        <dbReference type="ARBA" id="ARBA00022927"/>
    </source>
</evidence>
<dbReference type="AlphaFoldDB" id="A0A5C6NCY7"/>
<dbReference type="InterPro" id="IPR011989">
    <property type="entry name" value="ARM-like"/>
</dbReference>
<reference evidence="9 10" key="1">
    <citation type="submission" date="2019-04" db="EMBL/GenBank/DDBJ databases">
        <title>Chromosome genome assembly for Takifugu flavidus.</title>
        <authorList>
            <person name="Xiao S."/>
        </authorList>
    </citation>
    <scope>NUCLEOTIDE SEQUENCE [LARGE SCALE GENOMIC DNA]</scope>
    <source>
        <strain evidence="9">HTHZ2018</strain>
        <tissue evidence="9">Muscle</tissue>
    </source>
</reference>
<protein>
    <submittedName>
        <fullName evidence="9">AP-2 complex subunit alpha-1 100 kDa coated vesicle protein</fullName>
    </submittedName>
</protein>
<dbReference type="Gene3D" id="3.30.310.10">
    <property type="entry name" value="TATA-Binding Protein"/>
    <property type="match status" value="1"/>
</dbReference>
<evidence type="ECO:0000256" key="2">
    <source>
        <dbReference type="ARBA" id="ARBA00006613"/>
    </source>
</evidence>
<name>A0A5C6NCY7_9TELE</name>
<evidence type="ECO:0000256" key="5">
    <source>
        <dbReference type="ARBA" id="ARBA00023136"/>
    </source>
</evidence>
<dbReference type="InterPro" id="IPR016024">
    <property type="entry name" value="ARM-type_fold"/>
</dbReference>